<dbReference type="RefSeq" id="WP_155470751.1">
    <property type="nucleotide sequence ID" value="NZ_BMKG01000005.1"/>
</dbReference>
<dbReference type="AlphaFoldDB" id="A0A6I3SXY6"/>
<gene>
    <name evidence="10" type="ORF">GCM10011572_16190</name>
    <name evidence="11" type="ORF">GM672_11935</name>
</gene>
<feature type="transmembrane region" description="Helical" evidence="7">
    <location>
        <begin position="685"/>
        <end position="704"/>
    </location>
</feature>
<dbReference type="Pfam" id="PF12704">
    <property type="entry name" value="MacB_PCD"/>
    <property type="match status" value="2"/>
</dbReference>
<dbReference type="PANTHER" id="PTHR30572:SF4">
    <property type="entry name" value="ABC TRANSPORTER PERMEASE YTRF"/>
    <property type="match status" value="1"/>
</dbReference>
<keyword evidence="2" id="KW-1003">Cell membrane</keyword>
<name>A0A6I3SXY6_9BURK</name>
<reference evidence="10" key="4">
    <citation type="submission" date="2024-05" db="EMBL/GenBank/DDBJ databases">
        <authorList>
            <person name="Sun Q."/>
            <person name="Zhou Y."/>
        </authorList>
    </citation>
    <scope>NUCLEOTIDE SEQUENCE</scope>
    <source>
        <strain evidence="10">CGMCC 1.15931</strain>
    </source>
</reference>
<evidence type="ECO:0000313" key="12">
    <source>
        <dbReference type="Proteomes" id="UP000430634"/>
    </source>
</evidence>
<evidence type="ECO:0000256" key="2">
    <source>
        <dbReference type="ARBA" id="ARBA00022475"/>
    </source>
</evidence>
<keyword evidence="5 7" id="KW-0472">Membrane</keyword>
<feature type="transmembrane region" description="Helical" evidence="7">
    <location>
        <begin position="21"/>
        <end position="42"/>
    </location>
</feature>
<comment type="similarity">
    <text evidence="6">Belongs to the ABC-4 integral membrane protein family.</text>
</comment>
<proteinExistence type="inferred from homology"/>
<dbReference type="EMBL" id="WNKZ01000029">
    <property type="protein sequence ID" value="MTV53436.1"/>
    <property type="molecule type" value="Genomic_DNA"/>
</dbReference>
<evidence type="ECO:0000259" key="8">
    <source>
        <dbReference type="Pfam" id="PF02687"/>
    </source>
</evidence>
<dbReference type="PANTHER" id="PTHR30572">
    <property type="entry name" value="MEMBRANE COMPONENT OF TRANSPORTER-RELATED"/>
    <property type="match status" value="1"/>
</dbReference>
<feature type="domain" description="ABC3 transporter permease C-terminal" evidence="8">
    <location>
        <begin position="689"/>
        <end position="791"/>
    </location>
</feature>
<dbReference type="OrthoDB" id="9770036at2"/>
<dbReference type="GO" id="GO:0022857">
    <property type="term" value="F:transmembrane transporter activity"/>
    <property type="evidence" value="ECO:0007669"/>
    <property type="project" value="TreeGrafter"/>
</dbReference>
<reference evidence="13" key="2">
    <citation type="journal article" date="2019" name="Int. J. Syst. Evol. Microbiol.">
        <title>The Global Catalogue of Microorganisms (GCM) 10K type strain sequencing project: providing services to taxonomists for standard genome sequencing and annotation.</title>
        <authorList>
            <consortium name="The Broad Institute Genomics Platform"/>
            <consortium name="The Broad Institute Genome Sequencing Center for Infectious Disease"/>
            <person name="Wu L."/>
            <person name="Ma J."/>
        </authorList>
    </citation>
    <scope>NUCLEOTIDE SEQUENCE [LARGE SCALE GENOMIC DNA]</scope>
    <source>
        <strain evidence="13">CGMCC 1.15931</strain>
    </source>
</reference>
<accession>A0A6I3SXY6</accession>
<comment type="subcellular location">
    <subcellularLocation>
        <location evidence="1">Cell membrane</location>
        <topology evidence="1">Multi-pass membrane protein</topology>
    </subcellularLocation>
</comment>
<protein>
    <submittedName>
        <fullName evidence="11">FtsX-like permease family protein</fullName>
    </submittedName>
</protein>
<dbReference type="Proteomes" id="UP000430634">
    <property type="component" value="Unassembled WGS sequence"/>
</dbReference>
<feature type="domain" description="MacB-like periplasmic core" evidence="9">
    <location>
        <begin position="436"/>
        <end position="613"/>
    </location>
</feature>
<evidence type="ECO:0000313" key="11">
    <source>
        <dbReference type="EMBL" id="MTV53436.1"/>
    </source>
</evidence>
<feature type="transmembrane region" description="Helical" evidence="7">
    <location>
        <begin position="435"/>
        <end position="456"/>
    </location>
</feature>
<dbReference type="PROSITE" id="PS51257">
    <property type="entry name" value="PROKAR_LIPOPROTEIN"/>
    <property type="match status" value="1"/>
</dbReference>
<dbReference type="InterPro" id="IPR025857">
    <property type="entry name" value="MacB_PCD"/>
</dbReference>
<evidence type="ECO:0000313" key="10">
    <source>
        <dbReference type="EMBL" id="GGB94991.1"/>
    </source>
</evidence>
<evidence type="ECO:0000256" key="4">
    <source>
        <dbReference type="ARBA" id="ARBA00022989"/>
    </source>
</evidence>
<reference evidence="11 12" key="3">
    <citation type="submission" date="2019-11" db="EMBL/GenBank/DDBJ databases">
        <title>Type strains purchased from KCTC, JCM and DSMZ.</title>
        <authorList>
            <person name="Lu H."/>
        </authorList>
    </citation>
    <scope>NUCLEOTIDE SEQUENCE [LARGE SCALE GENOMIC DNA]</scope>
    <source>
        <strain evidence="11 12">KCTC 52429</strain>
    </source>
</reference>
<feature type="domain" description="ABC3 transporter permease C-terminal" evidence="8">
    <location>
        <begin position="299"/>
        <end position="413"/>
    </location>
</feature>
<feature type="domain" description="MacB-like periplasmic core" evidence="9">
    <location>
        <begin position="23"/>
        <end position="240"/>
    </location>
</feature>
<keyword evidence="3 7" id="KW-0812">Transmembrane</keyword>
<evidence type="ECO:0000256" key="1">
    <source>
        <dbReference type="ARBA" id="ARBA00004651"/>
    </source>
</evidence>
<feature type="transmembrane region" description="Helical" evidence="7">
    <location>
        <begin position="738"/>
        <end position="760"/>
    </location>
</feature>
<feature type="transmembrane region" description="Helical" evidence="7">
    <location>
        <begin position="387"/>
        <end position="410"/>
    </location>
</feature>
<dbReference type="InterPro" id="IPR003838">
    <property type="entry name" value="ABC3_permease_C"/>
</dbReference>
<evidence type="ECO:0000256" key="6">
    <source>
        <dbReference type="ARBA" id="ARBA00038076"/>
    </source>
</evidence>
<feature type="transmembrane region" description="Helical" evidence="7">
    <location>
        <begin position="293"/>
        <end position="315"/>
    </location>
</feature>
<feature type="transmembrane region" description="Helical" evidence="7">
    <location>
        <begin position="349"/>
        <end position="367"/>
    </location>
</feature>
<dbReference type="InterPro" id="IPR050250">
    <property type="entry name" value="Macrolide_Exporter_MacB"/>
</dbReference>
<sequence length="807" mass="85728">MQLSDFRVGWRLLAKDWRWSGSAIAGLALGFAACFLLLGFVMHSFSYDTSHPDPDRVHLVKTRFHFPGVPEEWSEQATQALRGTILQQRLPADVTMYAQVPASLAIDGQAHAAQVTLVDPAFVAMMGVRTLEGDATAALRRPDSIVLTVTAANKLFGRATGVVDELVTVAGERHAVGALVADPPSASTVPFELLAGAGSTLWGGQDRDDATQNWGRLFGRVYIKLHAGADPAALTAALQRASDASPLHQQLDPAFLAQLGDKKLMDVALVRLRDAYLDPDLAKGAVLHGDRPVLFAVAALALLILLLAAINYVNLATVRTLRRQREIAISKVLGAPAGQVVAQFLAESVLIALAATVIGLLCAWQLMPLFGELMNRPIGAFLDLPAVAAFLGLGLLTGVLAGLHPAWVALRVKPAAALAGRHDQETPGGLRARRALTVLQLASAMALASITLSVAWQTYHVLSASPGFDARSKLVIDAGAPFAAPDPRVRSFVEAVQRLPGVNGVGQSLEAVGRQDIVQKGALRRDGAAPITIEWKGISPTFLSVYGVRPLAGRLHEERRDAEVKEDEKAAGLVLSASAVRALGFATPQDAVGRTVDGDGKAYQVIGVVPDLRFQSLREEASPVAFRLSRSTPVLTVSFQGSATAVEAAVEAAWRRYLPDKALQMTRQESLLAAHYADDVRSVKLLAGAALLAIAIAAMGVYVLSAYSVQRRTREIVLHRLFGAGRADIVRLLGRETLLLVAISAVAGIPPALLVVRHYLAGFVDHTPNWGWAVVLAFVIAALVALASVLRGIGVALALRPNAALRT</sequence>
<dbReference type="Proteomes" id="UP000622638">
    <property type="component" value="Unassembled WGS sequence"/>
</dbReference>
<reference evidence="10" key="1">
    <citation type="journal article" date="2014" name="Int. J. Syst. Evol. Microbiol.">
        <title>Complete genome of a new Firmicutes species belonging to the dominant human colonic microbiota ('Ruminococcus bicirculans') reveals two chromosomes and a selective capacity to utilize plant glucans.</title>
        <authorList>
            <consortium name="NISC Comparative Sequencing Program"/>
            <person name="Wegmann U."/>
            <person name="Louis P."/>
            <person name="Goesmann A."/>
            <person name="Henrissat B."/>
            <person name="Duncan S.H."/>
            <person name="Flint H.J."/>
        </authorList>
    </citation>
    <scope>NUCLEOTIDE SEQUENCE</scope>
    <source>
        <strain evidence="10">CGMCC 1.15931</strain>
    </source>
</reference>
<keyword evidence="4 7" id="KW-1133">Transmembrane helix</keyword>
<evidence type="ECO:0000256" key="5">
    <source>
        <dbReference type="ARBA" id="ARBA00023136"/>
    </source>
</evidence>
<dbReference type="Pfam" id="PF02687">
    <property type="entry name" value="FtsX"/>
    <property type="match status" value="2"/>
</dbReference>
<dbReference type="GO" id="GO:0005886">
    <property type="term" value="C:plasma membrane"/>
    <property type="evidence" value="ECO:0007669"/>
    <property type="project" value="UniProtKB-SubCell"/>
</dbReference>
<comment type="caution">
    <text evidence="11">The sequence shown here is derived from an EMBL/GenBank/DDBJ whole genome shotgun (WGS) entry which is preliminary data.</text>
</comment>
<dbReference type="EMBL" id="BMKG01000005">
    <property type="protein sequence ID" value="GGB94991.1"/>
    <property type="molecule type" value="Genomic_DNA"/>
</dbReference>
<feature type="transmembrane region" description="Helical" evidence="7">
    <location>
        <begin position="772"/>
        <end position="799"/>
    </location>
</feature>
<keyword evidence="13" id="KW-1185">Reference proteome</keyword>
<evidence type="ECO:0000256" key="7">
    <source>
        <dbReference type="SAM" id="Phobius"/>
    </source>
</evidence>
<organism evidence="11 12">
    <name type="scientific">Pseudoduganella buxea</name>
    <dbReference type="NCBI Taxonomy" id="1949069"/>
    <lineage>
        <taxon>Bacteria</taxon>
        <taxon>Pseudomonadati</taxon>
        <taxon>Pseudomonadota</taxon>
        <taxon>Betaproteobacteria</taxon>
        <taxon>Burkholderiales</taxon>
        <taxon>Oxalobacteraceae</taxon>
        <taxon>Telluria group</taxon>
        <taxon>Pseudoduganella</taxon>
    </lineage>
</organism>
<evidence type="ECO:0000259" key="9">
    <source>
        <dbReference type="Pfam" id="PF12704"/>
    </source>
</evidence>
<evidence type="ECO:0000256" key="3">
    <source>
        <dbReference type="ARBA" id="ARBA00022692"/>
    </source>
</evidence>
<evidence type="ECO:0000313" key="13">
    <source>
        <dbReference type="Proteomes" id="UP000622638"/>
    </source>
</evidence>